<gene>
    <name evidence="5" type="ORF">EV675_0624</name>
</gene>
<dbReference type="SMART" id="SM00421">
    <property type="entry name" value="HTH_LUXR"/>
    <property type="match status" value="1"/>
</dbReference>
<dbReference type="GO" id="GO:0006355">
    <property type="term" value="P:regulation of DNA-templated transcription"/>
    <property type="evidence" value="ECO:0007669"/>
    <property type="project" value="InterPro"/>
</dbReference>
<comment type="caution">
    <text evidence="5">The sequence shown here is derived from an EMBL/GenBank/DDBJ whole genome shotgun (WGS) entry which is preliminary data.</text>
</comment>
<proteinExistence type="predicted"/>
<dbReference type="PROSITE" id="PS50043">
    <property type="entry name" value="HTH_LUXR_2"/>
    <property type="match status" value="1"/>
</dbReference>
<organism evidence="5 6">
    <name type="scientific">Pigmentiphaga kullae</name>
    <dbReference type="NCBI Taxonomy" id="151784"/>
    <lineage>
        <taxon>Bacteria</taxon>
        <taxon>Pseudomonadati</taxon>
        <taxon>Pseudomonadota</taxon>
        <taxon>Betaproteobacteria</taxon>
        <taxon>Burkholderiales</taxon>
        <taxon>Alcaligenaceae</taxon>
        <taxon>Pigmentiphaga</taxon>
    </lineage>
</organism>
<evidence type="ECO:0000313" key="6">
    <source>
        <dbReference type="Proteomes" id="UP000292445"/>
    </source>
</evidence>
<dbReference type="InterPro" id="IPR036388">
    <property type="entry name" value="WH-like_DNA-bd_sf"/>
</dbReference>
<keyword evidence="3" id="KW-0804">Transcription</keyword>
<keyword evidence="2 5" id="KW-0238">DNA-binding</keyword>
<dbReference type="PANTHER" id="PTHR44688:SF16">
    <property type="entry name" value="DNA-BINDING TRANSCRIPTIONAL ACTIVATOR DEVR_DOSR"/>
    <property type="match status" value="1"/>
</dbReference>
<dbReference type="GO" id="GO:0003677">
    <property type="term" value="F:DNA binding"/>
    <property type="evidence" value="ECO:0007669"/>
    <property type="project" value="UniProtKB-KW"/>
</dbReference>
<reference evidence="5 6" key="1">
    <citation type="submission" date="2019-02" db="EMBL/GenBank/DDBJ databases">
        <title>Genomic Encyclopedia of Type Strains, Phase IV (KMG-IV): sequencing the most valuable type-strain genomes for metagenomic binning, comparative biology and taxonomic classification.</title>
        <authorList>
            <person name="Goeker M."/>
        </authorList>
    </citation>
    <scope>NUCLEOTIDE SEQUENCE [LARGE SCALE GENOMIC DNA]</scope>
    <source>
        <strain evidence="5 6">K24</strain>
    </source>
</reference>
<evidence type="ECO:0000313" key="5">
    <source>
        <dbReference type="EMBL" id="RZS84607.1"/>
    </source>
</evidence>
<dbReference type="EMBL" id="SGXC01000001">
    <property type="protein sequence ID" value="RZS84607.1"/>
    <property type="molecule type" value="Genomic_DNA"/>
</dbReference>
<dbReference type="InterPro" id="IPR000792">
    <property type="entry name" value="Tscrpt_reg_LuxR_C"/>
</dbReference>
<keyword evidence="1" id="KW-0805">Transcription regulation</keyword>
<dbReference type="PRINTS" id="PR00038">
    <property type="entry name" value="HTHLUXR"/>
</dbReference>
<dbReference type="Pfam" id="PF00196">
    <property type="entry name" value="GerE"/>
    <property type="match status" value="1"/>
</dbReference>
<name>A0A4V2F3M3_9BURK</name>
<dbReference type="AlphaFoldDB" id="A0A4V2F3M3"/>
<evidence type="ECO:0000259" key="4">
    <source>
        <dbReference type="PROSITE" id="PS50043"/>
    </source>
</evidence>
<dbReference type="InterPro" id="IPR016032">
    <property type="entry name" value="Sig_transdc_resp-reg_C-effctor"/>
</dbReference>
<keyword evidence="6" id="KW-1185">Reference proteome</keyword>
<feature type="domain" description="HTH luxR-type" evidence="4">
    <location>
        <begin position="173"/>
        <end position="238"/>
    </location>
</feature>
<evidence type="ECO:0000256" key="1">
    <source>
        <dbReference type="ARBA" id="ARBA00023015"/>
    </source>
</evidence>
<dbReference type="Gene3D" id="1.10.10.10">
    <property type="entry name" value="Winged helix-like DNA-binding domain superfamily/Winged helix DNA-binding domain"/>
    <property type="match status" value="1"/>
</dbReference>
<protein>
    <submittedName>
        <fullName evidence="5">DNA-binding CsgD family transcriptional regulator</fullName>
    </submittedName>
</protein>
<dbReference type="RefSeq" id="WP_278044753.1">
    <property type="nucleotide sequence ID" value="NZ_SGXC01000001.1"/>
</dbReference>
<dbReference type="SUPFAM" id="SSF46894">
    <property type="entry name" value="C-terminal effector domain of the bipartite response regulators"/>
    <property type="match status" value="1"/>
</dbReference>
<dbReference type="CDD" id="cd06170">
    <property type="entry name" value="LuxR_C_like"/>
    <property type="match status" value="1"/>
</dbReference>
<sequence>MRFATRVLRSLRPLIGASCTADIGKVIGDFAAELDAMHYALGIVQHTPEGDVLRWLCEDSRRWWEAFRPEFSPLIATTGWRVGQMRVAWRMLDDDQFFPAHDELRRLGAQSGLFLVADGLRPGDTVACFALLFGFVDATAGRHAHAQLTDLCHHAASLLLEAYLRLPCQQSKPTCASTRLSAREQECLRWASVGKTGGETAQILGVSERTVNFHLGNAFAKLRVNNKQAAVAQAILRGLL</sequence>
<evidence type="ECO:0000256" key="2">
    <source>
        <dbReference type="ARBA" id="ARBA00023125"/>
    </source>
</evidence>
<dbReference type="PANTHER" id="PTHR44688">
    <property type="entry name" value="DNA-BINDING TRANSCRIPTIONAL ACTIVATOR DEVR_DOSR"/>
    <property type="match status" value="1"/>
</dbReference>
<accession>A0A4V2F3M3</accession>
<evidence type="ECO:0000256" key="3">
    <source>
        <dbReference type="ARBA" id="ARBA00023163"/>
    </source>
</evidence>
<dbReference type="Proteomes" id="UP000292445">
    <property type="component" value="Unassembled WGS sequence"/>
</dbReference>